<keyword evidence="1" id="KW-0812">Transmembrane</keyword>
<proteinExistence type="predicted"/>
<dbReference type="SUPFAM" id="SSF52317">
    <property type="entry name" value="Class I glutamine amidotransferase-like"/>
    <property type="match status" value="1"/>
</dbReference>
<evidence type="ECO:0000256" key="1">
    <source>
        <dbReference type="SAM" id="Phobius"/>
    </source>
</evidence>
<gene>
    <name evidence="2" type="ORF">HYS17_10120</name>
</gene>
<dbReference type="Gene3D" id="3.40.50.880">
    <property type="match status" value="1"/>
</dbReference>
<accession>A0A7T5R1J1</accession>
<dbReference type="InterPro" id="IPR029062">
    <property type="entry name" value="Class_I_gatase-like"/>
</dbReference>
<feature type="transmembrane region" description="Helical" evidence="1">
    <location>
        <begin position="18"/>
        <end position="37"/>
    </location>
</feature>
<keyword evidence="1" id="KW-1133">Transmembrane helix</keyword>
<dbReference type="AlphaFoldDB" id="A0A7T5R1J1"/>
<sequence>MNSATLTIHFAPLIPQNVLWLAALLSCSLLLMSIALFRTGIITRSLCAAGFLLVLLNPSLAEEQREPVSDVTAIVVDRSPSQKTGDRMQRTDKALSYLREKLEGHDGLDVRIIEAPIQEPDTARETRLFEAVDHAFADVPAARRAGVILITDGQVHDAPANPSLFKDYGPIHTLLTGRKNERDRQMVVVEAPAYGIVGQEVTVRYRVEDPSAHDDEFSTVSIRQDNSPGKIDLVPINEDHTLQIKVNHAGQNVVYIEASGTDGELTLANNKVPLIINGVRDRLKVLLVSGEPHAGGRTWRNLLTSDPGVDLVHFTILREPDKLDLTPHNELSLIAFPFRELFEIKLYDFDLIIFDRYGLNRILPTYYFGNIAEYVKKGGALLEASGPSFAGDESIYTTALQDILPAQPTGVVYNHSFLPTITEIGQRHPVTQDLKWKDTAESGHGWGSWLRQIGIQPKTGQTVMSGFNNQPLLVLNRVGDGRIAQLASDQIWLWSRGYEGGGPQTELLRRLAHWLMKEPELEENALVVELDGNSMFIKRRSLHDAPLDITMTSPDGKQETVKLTPQDSGFLEARIEATQLGIYTFDDGMQERFALVGDINPPEMKGVRTTDEILQPIAKLSGGSVNWLVDQATPDIRFLENGKNFGGHGWLGLKISNNYQVTGVTDTPLLPNWVYVLLLIGLIAASWWVEGRRN</sequence>
<dbReference type="Proteomes" id="UP000595362">
    <property type="component" value="Chromosome"/>
</dbReference>
<dbReference type="PANTHER" id="PTHR37947:SF1">
    <property type="entry name" value="BLL2462 PROTEIN"/>
    <property type="match status" value="1"/>
</dbReference>
<organism evidence="2 3">
    <name type="scientific">Micavibrio aeruginosavorus</name>
    <dbReference type="NCBI Taxonomy" id="349221"/>
    <lineage>
        <taxon>Bacteria</taxon>
        <taxon>Pseudomonadati</taxon>
        <taxon>Bdellovibrionota</taxon>
        <taxon>Bdellovibrionia</taxon>
        <taxon>Bdellovibrionales</taxon>
        <taxon>Pseudobdellovibrionaceae</taxon>
        <taxon>Micavibrio</taxon>
    </lineage>
</organism>
<dbReference type="EMBL" id="CP066681">
    <property type="protein sequence ID" value="QQG35843.1"/>
    <property type="molecule type" value="Genomic_DNA"/>
</dbReference>
<reference evidence="2 3" key="1">
    <citation type="submission" date="2020-07" db="EMBL/GenBank/DDBJ databases">
        <title>Huge and variable diversity of episymbiotic CPR bacteria and DPANN archaea in groundwater ecosystems.</title>
        <authorList>
            <person name="He C.Y."/>
            <person name="Keren R."/>
            <person name="Whittaker M."/>
            <person name="Farag I.F."/>
            <person name="Doudna J."/>
            <person name="Cate J.H.D."/>
            <person name="Banfield J.F."/>
        </authorList>
    </citation>
    <scope>NUCLEOTIDE SEQUENCE [LARGE SCALE GENOMIC DNA]</scope>
    <source>
        <strain evidence="2">NC_groundwater_70_Ag_B-0.1um_54_66</strain>
    </source>
</reference>
<dbReference type="PANTHER" id="PTHR37947">
    <property type="entry name" value="BLL2462 PROTEIN"/>
    <property type="match status" value="1"/>
</dbReference>
<feature type="transmembrane region" description="Helical" evidence="1">
    <location>
        <begin position="670"/>
        <end position="689"/>
    </location>
</feature>
<evidence type="ECO:0000313" key="3">
    <source>
        <dbReference type="Proteomes" id="UP000595362"/>
    </source>
</evidence>
<keyword evidence="1" id="KW-0472">Membrane</keyword>
<evidence type="ECO:0008006" key="4">
    <source>
        <dbReference type="Google" id="ProtNLM"/>
    </source>
</evidence>
<evidence type="ECO:0000313" key="2">
    <source>
        <dbReference type="EMBL" id="QQG35843.1"/>
    </source>
</evidence>
<protein>
    <recommendedName>
        <fullName evidence="4">Glutamine amidotransferase domain-containing protein</fullName>
    </recommendedName>
</protein>
<name>A0A7T5R1J1_9BACT</name>